<name>A0A0N4Y7J4_NIPBR</name>
<dbReference type="AlphaFoldDB" id="A0A0N4Y7J4"/>
<accession>A0A0N4Y7J4</accession>
<keyword evidence="2" id="KW-1185">Reference proteome</keyword>
<dbReference type="OMA" id="VVQKGHI"/>
<evidence type="ECO:0000313" key="2">
    <source>
        <dbReference type="Proteomes" id="UP000271162"/>
    </source>
</evidence>
<protein>
    <submittedName>
        <fullName evidence="3">NR LBD domain-containing protein</fullName>
    </submittedName>
</protein>
<evidence type="ECO:0000313" key="1">
    <source>
        <dbReference type="EMBL" id="VDL75721.1"/>
    </source>
</evidence>
<proteinExistence type="predicted"/>
<evidence type="ECO:0000313" key="3">
    <source>
        <dbReference type="WBParaSite" id="NBR_0001213101-mRNA-1"/>
    </source>
</evidence>
<sequence>MCFRDRVLGIVLVFASVNNRTDAIFNFAAGWPSWQRQIPAPTGLGACGSAQVATVVLLLRLTPMDLTEAKDSMTLWNFESFSKTLYDRASQIEGQNLYNLFVVERFLPSDEFIAAVNALTVVQKGHIGELSIGGRAAELEQIMNGIILSLPLEVQMKARNFMELMDILVCLHSSLQEPPYY</sequence>
<reference evidence="1 2" key="2">
    <citation type="submission" date="2018-11" db="EMBL/GenBank/DDBJ databases">
        <authorList>
            <consortium name="Pathogen Informatics"/>
        </authorList>
    </citation>
    <scope>NUCLEOTIDE SEQUENCE [LARGE SCALE GENOMIC DNA]</scope>
</reference>
<dbReference type="Proteomes" id="UP000271162">
    <property type="component" value="Unassembled WGS sequence"/>
</dbReference>
<organism evidence="3">
    <name type="scientific">Nippostrongylus brasiliensis</name>
    <name type="common">Rat hookworm</name>
    <dbReference type="NCBI Taxonomy" id="27835"/>
    <lineage>
        <taxon>Eukaryota</taxon>
        <taxon>Metazoa</taxon>
        <taxon>Ecdysozoa</taxon>
        <taxon>Nematoda</taxon>
        <taxon>Chromadorea</taxon>
        <taxon>Rhabditida</taxon>
        <taxon>Rhabditina</taxon>
        <taxon>Rhabditomorpha</taxon>
        <taxon>Strongyloidea</taxon>
        <taxon>Heligmosomidae</taxon>
        <taxon>Nippostrongylus</taxon>
    </lineage>
</organism>
<dbReference type="EMBL" id="UYSL01020680">
    <property type="protein sequence ID" value="VDL75721.1"/>
    <property type="molecule type" value="Genomic_DNA"/>
</dbReference>
<dbReference type="WBParaSite" id="NBR_0001213101-mRNA-1">
    <property type="protein sequence ID" value="NBR_0001213101-mRNA-1"/>
    <property type="gene ID" value="NBR_0001213101"/>
</dbReference>
<reference evidence="3" key="1">
    <citation type="submission" date="2017-02" db="UniProtKB">
        <authorList>
            <consortium name="WormBaseParasite"/>
        </authorList>
    </citation>
    <scope>IDENTIFICATION</scope>
</reference>
<gene>
    <name evidence="1" type="ORF">NBR_LOCUS12132</name>
</gene>